<feature type="domain" description="Metalloprotease TldD/E C-terminal" evidence="6">
    <location>
        <begin position="713"/>
        <end position="934"/>
    </location>
</feature>
<keyword evidence="2" id="KW-0645">Protease</keyword>
<evidence type="ECO:0008006" key="10">
    <source>
        <dbReference type="Google" id="ProtNLM"/>
    </source>
</evidence>
<protein>
    <recommendedName>
        <fullName evidence="10">Peptidase C69</fullName>
    </recommendedName>
</protein>
<dbReference type="Pfam" id="PF19290">
    <property type="entry name" value="PmbA_TldD_2nd"/>
    <property type="match status" value="2"/>
</dbReference>
<dbReference type="InterPro" id="IPR051463">
    <property type="entry name" value="Peptidase_U62_metallo"/>
</dbReference>
<dbReference type="GO" id="GO:0006508">
    <property type="term" value="P:proteolysis"/>
    <property type="evidence" value="ECO:0007669"/>
    <property type="project" value="UniProtKB-KW"/>
</dbReference>
<dbReference type="FunFam" id="3.30.2290.10:FF:000003">
    <property type="entry name" value="Zinc-dependent protease, TldD/PmbA family"/>
    <property type="match status" value="1"/>
</dbReference>
<evidence type="ECO:0000313" key="9">
    <source>
        <dbReference type="Proteomes" id="UP000326912"/>
    </source>
</evidence>
<dbReference type="GO" id="GO:0005829">
    <property type="term" value="C:cytosol"/>
    <property type="evidence" value="ECO:0007669"/>
    <property type="project" value="TreeGrafter"/>
</dbReference>
<evidence type="ECO:0000313" key="8">
    <source>
        <dbReference type="EMBL" id="GER87169.1"/>
    </source>
</evidence>
<evidence type="ECO:0000259" key="7">
    <source>
        <dbReference type="Pfam" id="PF19290"/>
    </source>
</evidence>
<evidence type="ECO:0000256" key="4">
    <source>
        <dbReference type="ARBA" id="ARBA00023049"/>
    </source>
</evidence>
<reference evidence="8 9" key="1">
    <citation type="submission" date="2019-10" db="EMBL/GenBank/DDBJ databases">
        <title>Dictyobacter vulcani sp. nov., within the class Ktedonobacteria, isolated from soil of volcanic Mt. Zao.</title>
        <authorList>
            <person name="Zheng Y."/>
            <person name="Wang C.M."/>
            <person name="Sakai Y."/>
            <person name="Abe K."/>
            <person name="Yokota A."/>
            <person name="Yabe S."/>
        </authorList>
    </citation>
    <scope>NUCLEOTIDE SEQUENCE [LARGE SCALE GENOMIC DNA]</scope>
    <source>
        <strain evidence="8 9">W12</strain>
    </source>
</reference>
<dbReference type="Proteomes" id="UP000326912">
    <property type="component" value="Unassembled WGS sequence"/>
</dbReference>
<dbReference type="EMBL" id="BKZW01000001">
    <property type="protein sequence ID" value="GER87169.1"/>
    <property type="molecule type" value="Genomic_DNA"/>
</dbReference>
<feature type="domain" description="Metalloprotease TldD/E central" evidence="7">
    <location>
        <begin position="114"/>
        <end position="228"/>
    </location>
</feature>
<dbReference type="SUPFAM" id="SSF111283">
    <property type="entry name" value="Putative modulator of DNA gyrase, PmbA/TldD"/>
    <property type="match status" value="2"/>
</dbReference>
<organism evidence="8 9">
    <name type="scientific">Dictyobacter vulcani</name>
    <dbReference type="NCBI Taxonomy" id="2607529"/>
    <lineage>
        <taxon>Bacteria</taxon>
        <taxon>Bacillati</taxon>
        <taxon>Chloroflexota</taxon>
        <taxon>Ktedonobacteria</taxon>
        <taxon>Ktedonobacterales</taxon>
        <taxon>Dictyobacteraceae</taxon>
        <taxon>Dictyobacter</taxon>
    </lineage>
</organism>
<dbReference type="InterPro" id="IPR035068">
    <property type="entry name" value="TldD/PmbA_N"/>
</dbReference>
<dbReference type="AlphaFoldDB" id="A0A5J4KLX4"/>
<evidence type="ECO:0000256" key="3">
    <source>
        <dbReference type="ARBA" id="ARBA00022801"/>
    </source>
</evidence>
<dbReference type="Pfam" id="PF19289">
    <property type="entry name" value="PmbA_TldD_3rd"/>
    <property type="match status" value="2"/>
</dbReference>
<keyword evidence="4" id="KW-0482">Metalloprotease</keyword>
<dbReference type="GO" id="GO:0008237">
    <property type="term" value="F:metallopeptidase activity"/>
    <property type="evidence" value="ECO:0007669"/>
    <property type="project" value="UniProtKB-KW"/>
</dbReference>
<feature type="domain" description="Metalloprotease TldD/E central" evidence="7">
    <location>
        <begin position="636"/>
        <end position="704"/>
    </location>
</feature>
<dbReference type="PANTHER" id="PTHR30624:SF10">
    <property type="entry name" value="CONSERVED PROTEIN"/>
    <property type="match status" value="1"/>
</dbReference>
<name>A0A5J4KLX4_9CHLR</name>
<comment type="similarity">
    <text evidence="1">Belongs to the peptidase U62 family.</text>
</comment>
<dbReference type="Pfam" id="PF01523">
    <property type="entry name" value="PmbA_TldD_1st"/>
    <property type="match status" value="2"/>
</dbReference>
<comment type="caution">
    <text evidence="8">The sequence shown here is derived from an EMBL/GenBank/DDBJ whole genome shotgun (WGS) entry which is preliminary data.</text>
</comment>
<feature type="domain" description="Metalloprotease TldD/E N-terminal" evidence="5">
    <location>
        <begin position="20"/>
        <end position="84"/>
    </location>
</feature>
<keyword evidence="9" id="KW-1185">Reference proteome</keyword>
<evidence type="ECO:0000256" key="1">
    <source>
        <dbReference type="ARBA" id="ARBA00005836"/>
    </source>
</evidence>
<dbReference type="InterPro" id="IPR045569">
    <property type="entry name" value="Metalloprtase-TldD/E_C"/>
</dbReference>
<feature type="domain" description="Metalloprotease TldD/E C-terminal" evidence="6">
    <location>
        <begin position="239"/>
        <end position="437"/>
    </location>
</feature>
<evidence type="ECO:0000256" key="2">
    <source>
        <dbReference type="ARBA" id="ARBA00022670"/>
    </source>
</evidence>
<sequence length="938" mass="102684">MRDLAIRAINAARQFGASYVDVRVMERTTEGIEVKNGRVEGVSNGTSSGFNVRVLVNGSWGFASSARMDNTEVERIAQMAVQIARASALVDGAPVRLSALPPQKGSYRTPMQIDPFSVPLHQKVQLLLDADAAMQSVKGVAITSASMEYSREHKFFASSEGSEIEQELFDTGAAISATAVDPDSSEIQTRSYPNSFGRQAGTVGYEFIEAMDLVNHGARIGEEAVRLLTAPQCPSGIKTIILDGPQTALQIHESCGHPIELDRVLGYEAGFVGKSFLTTDKLTSNYRYGSDVVNLTADATIPGALGTFGWDDEGVPAQRTPIVAQGIFSGYLMSRDTAPLIGLSSNGCVRADSWNRLPMIRMTNVSLEPGSWKFDDLIADTDDGIYMSINKSWSIDDRRLNFQFGVELAYEIKNGKLGQLYKNATYTGITPQFWAHVMLSVVLMIGMSGVHPIAAKANRCKLCAPDTERPRPASATFRWAWVVGHNTRGIIGMYSDEASVRTLLEKVLHYSQADQTEVVFTATESALTRFATNHIHQNVAESDHEIRIRAVVGKRVGVATTNRLDEESLRRVTAQALEIARIQPENPEFHSLPTFQPITPAAGYCERTARFTPEERARRVGTIVQLAKERKLESAGAFSTNTHYAAVANSLGIFAYEPRTDAECHAVVMADAHGSGYTQRMETNADKLDFEAMAREAVYKAERSRNPIDIELGEYPVVLDAYAVADMLQNLIFMGISATAVQEERSFMNGQFGKQIVDPKITLYDDGHDGAGLPQAFDYEGVPKQRVNIIENGVANAVVYDSFTAAREGKPNTGHAMPAPNSEGPMPLHTMLAAGDATLEELIKGVDHGIYVTRFHYTNPLHPVKTLLTGMTRDGTFLIEHGELTRPIKNLRFTQSILDVLRGTSALGRERIQYTDYLTIVAPALRTDSFNFTGITGA</sequence>
<proteinExistence type="inferred from homology"/>
<accession>A0A5J4KLX4</accession>
<dbReference type="Gene3D" id="3.30.2290.10">
    <property type="entry name" value="PmbA/TldD superfamily"/>
    <property type="match status" value="2"/>
</dbReference>
<feature type="domain" description="Metalloprotease TldD/E N-terminal" evidence="5">
    <location>
        <begin position="517"/>
        <end position="580"/>
    </location>
</feature>
<evidence type="ECO:0000259" key="5">
    <source>
        <dbReference type="Pfam" id="PF01523"/>
    </source>
</evidence>
<dbReference type="PANTHER" id="PTHR30624">
    <property type="entry name" value="UNCHARACTERIZED PROTEIN TLDD AND PMBA"/>
    <property type="match status" value="1"/>
</dbReference>
<dbReference type="RefSeq" id="WP_198925210.1">
    <property type="nucleotide sequence ID" value="NZ_BKZW01000001.1"/>
</dbReference>
<keyword evidence="3" id="KW-0378">Hydrolase</keyword>
<dbReference type="InterPro" id="IPR002510">
    <property type="entry name" value="Metalloprtase-TldD/E_N"/>
</dbReference>
<gene>
    <name evidence="8" type="ORF">KDW_13310</name>
</gene>
<dbReference type="InterPro" id="IPR045570">
    <property type="entry name" value="Metalloprtase-TldD/E_cen_dom"/>
</dbReference>
<dbReference type="InterPro" id="IPR036059">
    <property type="entry name" value="TldD/PmbA_sf"/>
</dbReference>
<evidence type="ECO:0000259" key="6">
    <source>
        <dbReference type="Pfam" id="PF19289"/>
    </source>
</evidence>